<dbReference type="AlphaFoldDB" id="A0A060WXW3"/>
<reference evidence="2" key="1">
    <citation type="journal article" date="2014" name="Nat. Commun.">
        <title>The rainbow trout genome provides novel insights into evolution after whole-genome duplication in vertebrates.</title>
        <authorList>
            <person name="Berthelot C."/>
            <person name="Brunet F."/>
            <person name="Chalopin D."/>
            <person name="Juanchich A."/>
            <person name="Bernard M."/>
            <person name="Noel B."/>
            <person name="Bento P."/>
            <person name="Da Silva C."/>
            <person name="Labadie K."/>
            <person name="Alberti A."/>
            <person name="Aury J.M."/>
            <person name="Louis A."/>
            <person name="Dehais P."/>
            <person name="Bardou P."/>
            <person name="Montfort J."/>
            <person name="Klopp C."/>
            <person name="Cabau C."/>
            <person name="Gaspin C."/>
            <person name="Thorgaard G.H."/>
            <person name="Boussaha M."/>
            <person name="Quillet E."/>
            <person name="Guyomard R."/>
            <person name="Galiana D."/>
            <person name="Bobe J."/>
            <person name="Volff J.N."/>
            <person name="Genet C."/>
            <person name="Wincker P."/>
            <person name="Jaillon O."/>
            <person name="Roest Crollius H."/>
            <person name="Guiguen Y."/>
        </authorList>
    </citation>
    <scope>NUCLEOTIDE SEQUENCE [LARGE SCALE GENOMIC DNA]</scope>
</reference>
<keyword evidence="1" id="KW-1133">Transmembrane helix</keyword>
<protein>
    <submittedName>
        <fullName evidence="2">Uncharacterized protein</fullName>
    </submittedName>
</protein>
<feature type="transmembrane region" description="Helical" evidence="1">
    <location>
        <begin position="32"/>
        <end position="57"/>
    </location>
</feature>
<gene>
    <name evidence="2" type="ORF">GSONMT00000292001</name>
</gene>
<proteinExistence type="predicted"/>
<name>A0A060WXW3_ONCMY</name>
<keyword evidence="1" id="KW-0472">Membrane</keyword>
<keyword evidence="1" id="KW-0812">Transmembrane</keyword>
<evidence type="ECO:0000313" key="3">
    <source>
        <dbReference type="Proteomes" id="UP000193380"/>
    </source>
</evidence>
<evidence type="ECO:0000256" key="1">
    <source>
        <dbReference type="SAM" id="Phobius"/>
    </source>
</evidence>
<reference evidence="2" key="2">
    <citation type="submission" date="2014-03" db="EMBL/GenBank/DDBJ databases">
        <authorList>
            <person name="Genoscope - CEA"/>
        </authorList>
    </citation>
    <scope>NUCLEOTIDE SEQUENCE</scope>
</reference>
<dbReference type="PaxDb" id="8022-A0A060WXW3"/>
<organism evidence="2 3">
    <name type="scientific">Oncorhynchus mykiss</name>
    <name type="common">Rainbow trout</name>
    <name type="synonym">Salmo gairdneri</name>
    <dbReference type="NCBI Taxonomy" id="8022"/>
    <lineage>
        <taxon>Eukaryota</taxon>
        <taxon>Metazoa</taxon>
        <taxon>Chordata</taxon>
        <taxon>Craniata</taxon>
        <taxon>Vertebrata</taxon>
        <taxon>Euteleostomi</taxon>
        <taxon>Actinopterygii</taxon>
        <taxon>Neopterygii</taxon>
        <taxon>Teleostei</taxon>
        <taxon>Protacanthopterygii</taxon>
        <taxon>Salmoniformes</taxon>
        <taxon>Salmonidae</taxon>
        <taxon>Salmoninae</taxon>
        <taxon>Oncorhynchus</taxon>
    </lineage>
</organism>
<evidence type="ECO:0000313" key="2">
    <source>
        <dbReference type="EMBL" id="CDQ72061.1"/>
    </source>
</evidence>
<sequence>MTHNRCTVWNGSHIYLFPPPELVDEGGLARPVVAGIVATICFLAAAVLFSTLAACFVNKQRRRTLKRRRDPPLSITHCRKSVETPLFAAEQPLNLFVMNLPLHTRA</sequence>
<dbReference type="STRING" id="8022.A0A060WXW3"/>
<dbReference type="EMBL" id="FR904809">
    <property type="protein sequence ID" value="CDQ72061.1"/>
    <property type="molecule type" value="Genomic_DNA"/>
</dbReference>
<dbReference type="Proteomes" id="UP000193380">
    <property type="component" value="Unassembled WGS sequence"/>
</dbReference>
<accession>A0A060WXW3</accession>